<dbReference type="RefSeq" id="WP_353549578.1">
    <property type="nucleotide sequence ID" value="NZ_AP029612.1"/>
</dbReference>
<evidence type="ECO:0000259" key="2">
    <source>
        <dbReference type="Pfam" id="PF18962"/>
    </source>
</evidence>
<dbReference type="EMBL" id="AP029612">
    <property type="protein sequence ID" value="BFG69247.1"/>
    <property type="molecule type" value="Genomic_DNA"/>
</dbReference>
<accession>A0AAT9GF64</accession>
<dbReference type="NCBIfam" id="TIGR04183">
    <property type="entry name" value="Por_Secre_tail"/>
    <property type="match status" value="1"/>
</dbReference>
<evidence type="ECO:0000256" key="1">
    <source>
        <dbReference type="SAM" id="SignalP"/>
    </source>
</evidence>
<sequence length="121" mass="14039">MGNRYTIILLICMILGSSFAPDPIPFTKNTEITFGETSSKVTRYYPNPATTVINFEFDKTVDKTYTLLITNFLGKRMTEVRINESKITISLDDQYYRGLYIYQLRDQSNRIVESGRFQVVK</sequence>
<name>A0AAT9GF64_9BACT</name>
<dbReference type="AlphaFoldDB" id="A0AAT9GF64"/>
<dbReference type="InterPro" id="IPR026444">
    <property type="entry name" value="Secre_tail"/>
</dbReference>
<protein>
    <recommendedName>
        <fullName evidence="2">Secretion system C-terminal sorting domain-containing protein</fullName>
    </recommendedName>
</protein>
<evidence type="ECO:0000313" key="3">
    <source>
        <dbReference type="EMBL" id="BFG69247.1"/>
    </source>
</evidence>
<feature type="domain" description="Secretion system C-terminal sorting" evidence="2">
    <location>
        <begin position="45"/>
        <end position="112"/>
    </location>
</feature>
<reference evidence="3" key="1">
    <citation type="submission" date="2024-02" db="EMBL/GenBank/DDBJ databases">
        <title>Sediminibacterium planktonica sp. nov. and Sediminibacterium longus sp. nov., isolated from surface lake and river water.</title>
        <authorList>
            <person name="Watanabe K."/>
            <person name="Takemine S."/>
            <person name="Ishii Y."/>
            <person name="Ogata Y."/>
            <person name="Shindo C."/>
            <person name="Suda W."/>
        </authorList>
    </citation>
    <scope>NUCLEOTIDE SEQUENCE</scope>
    <source>
        <strain evidence="3">KACHI17</strain>
    </source>
</reference>
<organism evidence="3">
    <name type="scientific">Sediminibacterium sp. KACHI17</name>
    <dbReference type="NCBI Taxonomy" id="1751071"/>
    <lineage>
        <taxon>Bacteria</taxon>
        <taxon>Pseudomonadati</taxon>
        <taxon>Bacteroidota</taxon>
        <taxon>Chitinophagia</taxon>
        <taxon>Chitinophagales</taxon>
        <taxon>Chitinophagaceae</taxon>
        <taxon>Sediminibacterium</taxon>
    </lineage>
</organism>
<keyword evidence="1" id="KW-0732">Signal</keyword>
<feature type="signal peptide" evidence="1">
    <location>
        <begin position="1"/>
        <end position="20"/>
    </location>
</feature>
<gene>
    <name evidence="3" type="ORF">KACHI17_01280</name>
</gene>
<feature type="chain" id="PRO_5043916435" description="Secretion system C-terminal sorting domain-containing protein" evidence="1">
    <location>
        <begin position="21"/>
        <end position="121"/>
    </location>
</feature>
<dbReference type="Pfam" id="PF18962">
    <property type="entry name" value="Por_Secre_tail"/>
    <property type="match status" value="1"/>
</dbReference>
<proteinExistence type="predicted"/>